<gene>
    <name evidence="1" type="ORF">S01H4_41528</name>
</gene>
<dbReference type="EMBL" id="BART01022719">
    <property type="protein sequence ID" value="GAG99883.1"/>
    <property type="molecule type" value="Genomic_DNA"/>
</dbReference>
<name>X1CUV3_9ZZZZ</name>
<accession>X1CUV3</accession>
<comment type="caution">
    <text evidence="1">The sequence shown here is derived from an EMBL/GenBank/DDBJ whole genome shotgun (WGS) entry which is preliminary data.</text>
</comment>
<protein>
    <submittedName>
        <fullName evidence="1">Uncharacterized protein</fullName>
    </submittedName>
</protein>
<sequence>MNAEDFTGSGDNQFQDIDYIEIKKEQADVSNYLITPKPLRFLIFVIK</sequence>
<evidence type="ECO:0000313" key="1">
    <source>
        <dbReference type="EMBL" id="GAG99883.1"/>
    </source>
</evidence>
<dbReference type="AlphaFoldDB" id="X1CUV3"/>
<organism evidence="1">
    <name type="scientific">marine sediment metagenome</name>
    <dbReference type="NCBI Taxonomy" id="412755"/>
    <lineage>
        <taxon>unclassified sequences</taxon>
        <taxon>metagenomes</taxon>
        <taxon>ecological metagenomes</taxon>
    </lineage>
</organism>
<reference evidence="1" key="1">
    <citation type="journal article" date="2014" name="Front. Microbiol.">
        <title>High frequency of phylogenetically diverse reductive dehalogenase-homologous genes in deep subseafloor sedimentary metagenomes.</title>
        <authorList>
            <person name="Kawai M."/>
            <person name="Futagami T."/>
            <person name="Toyoda A."/>
            <person name="Takaki Y."/>
            <person name="Nishi S."/>
            <person name="Hori S."/>
            <person name="Arai W."/>
            <person name="Tsubouchi T."/>
            <person name="Morono Y."/>
            <person name="Uchiyama I."/>
            <person name="Ito T."/>
            <person name="Fujiyama A."/>
            <person name="Inagaki F."/>
            <person name="Takami H."/>
        </authorList>
    </citation>
    <scope>NUCLEOTIDE SEQUENCE</scope>
    <source>
        <strain evidence="1">Expedition CK06-06</strain>
    </source>
</reference>
<proteinExistence type="predicted"/>